<dbReference type="GO" id="GO:0003983">
    <property type="term" value="F:UTP:glucose-1-phosphate uridylyltransferase activity"/>
    <property type="evidence" value="ECO:0007669"/>
    <property type="project" value="UniProtKB-EC"/>
</dbReference>
<evidence type="ECO:0000313" key="8">
    <source>
        <dbReference type="Proteomes" id="UP000231379"/>
    </source>
</evidence>
<protein>
    <recommendedName>
        <fullName evidence="2">UTP--glucose-1-phosphate uridylyltransferase</fullName>
        <ecNumber evidence="2">2.7.7.9</ecNumber>
    </recommendedName>
</protein>
<accession>A0A2H0U6X5</accession>
<evidence type="ECO:0000259" key="6">
    <source>
        <dbReference type="Pfam" id="PF00483"/>
    </source>
</evidence>
<evidence type="ECO:0000256" key="4">
    <source>
        <dbReference type="ARBA" id="ARBA00022695"/>
    </source>
</evidence>
<dbReference type="PANTHER" id="PTHR43197:SF1">
    <property type="entry name" value="UTP--GLUCOSE-1-PHOSPHATE URIDYLYLTRANSFERASE"/>
    <property type="match status" value="1"/>
</dbReference>
<dbReference type="Pfam" id="PF00483">
    <property type="entry name" value="NTP_transferase"/>
    <property type="match status" value="1"/>
</dbReference>
<evidence type="ECO:0000256" key="2">
    <source>
        <dbReference type="ARBA" id="ARBA00012415"/>
    </source>
</evidence>
<dbReference type="PANTHER" id="PTHR43197">
    <property type="entry name" value="UTP--GLUCOSE-1-PHOSPHATE URIDYLYLTRANSFERASE"/>
    <property type="match status" value="1"/>
</dbReference>
<keyword evidence="4 7" id="KW-0548">Nucleotidyltransferase</keyword>
<dbReference type="Proteomes" id="UP000231379">
    <property type="component" value="Unassembled WGS sequence"/>
</dbReference>
<feature type="domain" description="Nucleotidyl transferase" evidence="6">
    <location>
        <begin position="10"/>
        <end position="267"/>
    </location>
</feature>
<comment type="similarity">
    <text evidence="1">Belongs to the UDPGP type 2 family.</text>
</comment>
<dbReference type="SUPFAM" id="SSF53448">
    <property type="entry name" value="Nucleotide-diphospho-sugar transferases"/>
    <property type="match status" value="1"/>
</dbReference>
<dbReference type="EC" id="2.7.7.9" evidence="2"/>
<dbReference type="InterPro" id="IPR005835">
    <property type="entry name" value="NTP_transferase_dom"/>
</dbReference>
<sequence>MHKNRAVTKVIIPVAGSGTRFLPATKAQPKEMLPVIDKPVIQYLVEEAVEAGITDIIFITGRNKRAIEDHFDASPELEAQLENNGKEEVLERIRRVSELARFSYVRQRAPLGDGDAILTAEHLVDDDEPVGVMFGDDIFVGSAPRLTQIGAVYAERGEVVAALEEVPREEVSRYGVVDGEDIGGGVFDIKTIVEKPKVEEAPSNMILMGTYIINKDVFRELRSLKERTTEGEVRLADALKAYLAMRPVLGVRMDGKRYDCGDKLGYLKTTVDFALMHPEFKDDFRAYIREKVSE</sequence>
<evidence type="ECO:0000256" key="1">
    <source>
        <dbReference type="ARBA" id="ARBA00006890"/>
    </source>
</evidence>
<proteinExistence type="inferred from homology"/>
<name>A0A2H0U6X5_9BACT</name>
<keyword evidence="3 7" id="KW-0808">Transferase</keyword>
<dbReference type="GO" id="GO:0006011">
    <property type="term" value="P:UDP-alpha-D-glucose metabolic process"/>
    <property type="evidence" value="ECO:0007669"/>
    <property type="project" value="InterPro"/>
</dbReference>
<gene>
    <name evidence="7" type="ORF">COU20_03240</name>
</gene>
<comment type="catalytic activity">
    <reaction evidence="5">
        <text>alpha-D-glucose 1-phosphate + UTP + H(+) = UDP-alpha-D-glucose + diphosphate</text>
        <dbReference type="Rhea" id="RHEA:19889"/>
        <dbReference type="ChEBI" id="CHEBI:15378"/>
        <dbReference type="ChEBI" id="CHEBI:33019"/>
        <dbReference type="ChEBI" id="CHEBI:46398"/>
        <dbReference type="ChEBI" id="CHEBI:58601"/>
        <dbReference type="ChEBI" id="CHEBI:58885"/>
        <dbReference type="EC" id="2.7.7.9"/>
    </reaction>
</comment>
<dbReference type="Gene3D" id="3.90.550.10">
    <property type="entry name" value="Spore Coat Polysaccharide Biosynthesis Protein SpsA, Chain A"/>
    <property type="match status" value="1"/>
</dbReference>
<comment type="caution">
    <text evidence="7">The sequence shown here is derived from an EMBL/GenBank/DDBJ whole genome shotgun (WGS) entry which is preliminary data.</text>
</comment>
<dbReference type="InterPro" id="IPR029044">
    <property type="entry name" value="Nucleotide-diphossugar_trans"/>
</dbReference>
<dbReference type="CDD" id="cd02541">
    <property type="entry name" value="UGPase_prokaryotic"/>
    <property type="match status" value="1"/>
</dbReference>
<evidence type="ECO:0000313" key="7">
    <source>
        <dbReference type="EMBL" id="PIR82152.1"/>
    </source>
</evidence>
<evidence type="ECO:0000256" key="5">
    <source>
        <dbReference type="ARBA" id="ARBA00048128"/>
    </source>
</evidence>
<evidence type="ECO:0000256" key="3">
    <source>
        <dbReference type="ARBA" id="ARBA00022679"/>
    </source>
</evidence>
<organism evidence="7 8">
    <name type="scientific">Candidatus Kaiserbacteria bacterium CG10_big_fil_rev_8_21_14_0_10_59_10</name>
    <dbReference type="NCBI Taxonomy" id="1974612"/>
    <lineage>
        <taxon>Bacteria</taxon>
        <taxon>Candidatus Kaiseribacteriota</taxon>
    </lineage>
</organism>
<reference evidence="8" key="1">
    <citation type="submission" date="2017-09" db="EMBL/GenBank/DDBJ databases">
        <title>Depth-based differentiation of microbial function through sediment-hosted aquifers and enrichment of novel symbionts in the deep terrestrial subsurface.</title>
        <authorList>
            <person name="Probst A.J."/>
            <person name="Ladd B."/>
            <person name="Jarett J.K."/>
            <person name="Geller-Mcgrath D.E."/>
            <person name="Sieber C.M.K."/>
            <person name="Emerson J.B."/>
            <person name="Anantharaman K."/>
            <person name="Thomas B.C."/>
            <person name="Malmstrom R."/>
            <person name="Stieglmeier M."/>
            <person name="Klingl A."/>
            <person name="Woyke T."/>
            <person name="Ryan C.M."/>
            <person name="Banfield J.F."/>
        </authorList>
    </citation>
    <scope>NUCLEOTIDE SEQUENCE [LARGE SCALE GENOMIC DNA]</scope>
</reference>
<dbReference type="EMBL" id="PFBM01000021">
    <property type="protein sequence ID" value="PIR82152.1"/>
    <property type="molecule type" value="Genomic_DNA"/>
</dbReference>
<dbReference type="AlphaFoldDB" id="A0A2H0U6X5"/>
<dbReference type="InterPro" id="IPR005771">
    <property type="entry name" value="GalU_uridylyltTrfase_bac/arc"/>
</dbReference>